<dbReference type="SUPFAM" id="SSF57850">
    <property type="entry name" value="RING/U-box"/>
    <property type="match status" value="1"/>
</dbReference>
<dbReference type="Proteomes" id="UP001457282">
    <property type="component" value="Unassembled WGS sequence"/>
</dbReference>
<dbReference type="EC" id="2.3.2.27" evidence="11"/>
<evidence type="ECO:0000256" key="7">
    <source>
        <dbReference type="ARBA" id="ARBA00022786"/>
    </source>
</evidence>
<keyword evidence="6 10" id="KW-0863">Zinc-finger</keyword>
<keyword evidence="9" id="KW-0472">Membrane</keyword>
<evidence type="ECO:0000256" key="8">
    <source>
        <dbReference type="ARBA" id="ARBA00022833"/>
    </source>
</evidence>
<dbReference type="AlphaFoldDB" id="A0AAW1XZH5"/>
<dbReference type="PROSITE" id="PS50089">
    <property type="entry name" value="ZF_RING_2"/>
    <property type="match status" value="1"/>
</dbReference>
<gene>
    <name evidence="14" type="ORF">M0R45_008016</name>
</gene>
<dbReference type="PANTHER" id="PTHR12313">
    <property type="entry name" value="E3 UBIQUITIN-PROTEIN LIGASE RNF5-RELATED"/>
    <property type="match status" value="1"/>
</dbReference>
<protein>
    <recommendedName>
        <fullName evidence="11">E3 ubiquitin-protein ligase RMA</fullName>
        <ecNumber evidence="11">2.3.2.27</ecNumber>
    </recommendedName>
    <alternativeName>
        <fullName evidence="11">Protein RING membrane-anchor</fullName>
    </alternativeName>
    <alternativeName>
        <fullName evidence="11">RING-type E3 ubiquitin transferase RMA</fullName>
    </alternativeName>
</protein>
<evidence type="ECO:0000256" key="4">
    <source>
        <dbReference type="ARBA" id="ARBA00022679"/>
    </source>
</evidence>
<dbReference type="GO" id="GO:0005789">
    <property type="term" value="C:endoplasmic reticulum membrane"/>
    <property type="evidence" value="ECO:0007669"/>
    <property type="project" value="UniProtKB-SubCell"/>
</dbReference>
<keyword evidence="5 11" id="KW-0479">Metal-binding</keyword>
<dbReference type="Pfam" id="PF13445">
    <property type="entry name" value="zf-RING_UBOX"/>
    <property type="match status" value="1"/>
</dbReference>
<evidence type="ECO:0000256" key="2">
    <source>
        <dbReference type="ARBA" id="ARBA00004308"/>
    </source>
</evidence>
<dbReference type="SMART" id="SM00184">
    <property type="entry name" value="RING"/>
    <property type="match status" value="1"/>
</dbReference>
<dbReference type="GO" id="GO:0008270">
    <property type="term" value="F:zinc ion binding"/>
    <property type="evidence" value="ECO:0007669"/>
    <property type="project" value="UniProtKB-KW"/>
</dbReference>
<evidence type="ECO:0000256" key="11">
    <source>
        <dbReference type="RuleBase" id="RU369090"/>
    </source>
</evidence>
<keyword evidence="8 11" id="KW-0862">Zinc</keyword>
<evidence type="ECO:0000256" key="6">
    <source>
        <dbReference type="ARBA" id="ARBA00022771"/>
    </source>
</evidence>
<dbReference type="InterPro" id="IPR017907">
    <property type="entry name" value="Znf_RING_CS"/>
</dbReference>
<evidence type="ECO:0000256" key="3">
    <source>
        <dbReference type="ARBA" id="ARBA00004906"/>
    </source>
</evidence>
<comment type="pathway">
    <text evidence="3 11">Protein modification; protein ubiquitination.</text>
</comment>
<evidence type="ECO:0000259" key="13">
    <source>
        <dbReference type="PROSITE" id="PS50089"/>
    </source>
</evidence>
<evidence type="ECO:0000256" key="12">
    <source>
        <dbReference type="SAM" id="MobiDB-lite"/>
    </source>
</evidence>
<evidence type="ECO:0000256" key="1">
    <source>
        <dbReference type="ARBA" id="ARBA00000900"/>
    </source>
</evidence>
<dbReference type="PROSITE" id="PS00518">
    <property type="entry name" value="ZF_RING_1"/>
    <property type="match status" value="1"/>
</dbReference>
<feature type="region of interest" description="Disordered" evidence="12">
    <location>
        <begin position="155"/>
        <end position="186"/>
    </location>
</feature>
<dbReference type="Gene3D" id="3.30.40.10">
    <property type="entry name" value="Zinc/RING finger domain, C3HC4 (zinc finger)"/>
    <property type="match status" value="1"/>
</dbReference>
<comment type="catalytic activity">
    <reaction evidence="1 11">
        <text>S-ubiquitinyl-[E2 ubiquitin-conjugating enzyme]-L-cysteine + [acceptor protein]-L-lysine = [E2 ubiquitin-conjugating enzyme]-L-cysteine + N(6)-ubiquitinyl-[acceptor protein]-L-lysine.</text>
        <dbReference type="EC" id="2.3.2.27"/>
    </reaction>
</comment>
<dbReference type="EMBL" id="JBEDUW010000002">
    <property type="protein sequence ID" value="KAK9942346.1"/>
    <property type="molecule type" value="Genomic_DNA"/>
</dbReference>
<dbReference type="GO" id="GO:0006511">
    <property type="term" value="P:ubiquitin-dependent protein catabolic process"/>
    <property type="evidence" value="ECO:0007669"/>
    <property type="project" value="UniProtKB-UniRule"/>
</dbReference>
<evidence type="ECO:0000313" key="14">
    <source>
        <dbReference type="EMBL" id="KAK9942346.1"/>
    </source>
</evidence>
<evidence type="ECO:0000313" key="15">
    <source>
        <dbReference type="Proteomes" id="UP001457282"/>
    </source>
</evidence>
<organism evidence="14 15">
    <name type="scientific">Rubus argutus</name>
    <name type="common">Southern blackberry</name>
    <dbReference type="NCBI Taxonomy" id="59490"/>
    <lineage>
        <taxon>Eukaryota</taxon>
        <taxon>Viridiplantae</taxon>
        <taxon>Streptophyta</taxon>
        <taxon>Embryophyta</taxon>
        <taxon>Tracheophyta</taxon>
        <taxon>Spermatophyta</taxon>
        <taxon>Magnoliopsida</taxon>
        <taxon>eudicotyledons</taxon>
        <taxon>Gunneridae</taxon>
        <taxon>Pentapetalae</taxon>
        <taxon>rosids</taxon>
        <taxon>fabids</taxon>
        <taxon>Rosales</taxon>
        <taxon>Rosaceae</taxon>
        <taxon>Rosoideae</taxon>
        <taxon>Rosoideae incertae sedis</taxon>
        <taxon>Rubus</taxon>
    </lineage>
</organism>
<comment type="subcellular location">
    <subcellularLocation>
        <location evidence="2">Endomembrane system</location>
    </subcellularLocation>
    <subcellularLocation>
        <location evidence="11">Endoplasmic reticulum membrane</location>
        <topology evidence="11">Single-pass type IV membrane protein</topology>
    </subcellularLocation>
</comment>
<dbReference type="InterPro" id="IPR013083">
    <property type="entry name" value="Znf_RING/FYVE/PHD"/>
</dbReference>
<proteinExistence type="predicted"/>
<feature type="domain" description="RING-type" evidence="13">
    <location>
        <begin position="14"/>
        <end position="59"/>
    </location>
</feature>
<dbReference type="GO" id="GO:0061630">
    <property type="term" value="F:ubiquitin protein ligase activity"/>
    <property type="evidence" value="ECO:0007669"/>
    <property type="project" value="UniProtKB-UniRule"/>
</dbReference>
<comment type="function">
    <text evidence="11">E3 ubiquitin-protein ligase.</text>
</comment>
<comment type="domain">
    <text evidence="11">The RING-type zinc finger domain is responsible for E3 ligase activity.</text>
</comment>
<evidence type="ECO:0000256" key="10">
    <source>
        <dbReference type="PROSITE-ProRule" id="PRU00175"/>
    </source>
</evidence>
<keyword evidence="4 11" id="KW-0808">Transferase</keyword>
<dbReference type="InterPro" id="IPR001841">
    <property type="entry name" value="Znf_RING"/>
</dbReference>
<comment type="caution">
    <text evidence="14">The sequence shown here is derived from an EMBL/GenBank/DDBJ whole genome shotgun (WGS) entry which is preliminary data.</text>
</comment>
<evidence type="ECO:0000256" key="5">
    <source>
        <dbReference type="ARBA" id="ARBA00022723"/>
    </source>
</evidence>
<reference evidence="14 15" key="1">
    <citation type="journal article" date="2023" name="G3 (Bethesda)">
        <title>A chromosome-length genome assembly and annotation of blackberry (Rubus argutus, cv. 'Hillquist').</title>
        <authorList>
            <person name="Bruna T."/>
            <person name="Aryal R."/>
            <person name="Dudchenko O."/>
            <person name="Sargent D.J."/>
            <person name="Mead D."/>
            <person name="Buti M."/>
            <person name="Cavallini A."/>
            <person name="Hytonen T."/>
            <person name="Andres J."/>
            <person name="Pham M."/>
            <person name="Weisz D."/>
            <person name="Mascagni F."/>
            <person name="Usai G."/>
            <person name="Natali L."/>
            <person name="Bassil N."/>
            <person name="Fernandez G.E."/>
            <person name="Lomsadze A."/>
            <person name="Armour M."/>
            <person name="Olukolu B."/>
            <person name="Poorten T."/>
            <person name="Britton C."/>
            <person name="Davik J."/>
            <person name="Ashrafi H."/>
            <person name="Aiden E.L."/>
            <person name="Borodovsky M."/>
            <person name="Worthington M."/>
        </authorList>
    </citation>
    <scope>NUCLEOTIDE SEQUENCE [LARGE SCALE GENOMIC DNA]</scope>
    <source>
        <strain evidence="14">PI 553951</strain>
    </source>
</reference>
<name>A0AAW1XZH5_RUBAR</name>
<sequence length="206" mass="22607">MDGGDESDTNGFKCNICYEPAEQDPIITPCGHLYCWPCLYTWLHRTPRASNRCPCPVCKVVIVQSRLIPLYGIGRSNGSDPRLSVPSIEIPSRPAAPRFTARPASTASIFVKLLCRLLIRLGESILVTRIEIASGNFVESVNRRFHGSIEAAELRGNNDGEGSSNHNELRDGVEVRDNSGDGSSLTSVLDNGELHELLVLEQSSDW</sequence>
<keyword evidence="15" id="KW-1185">Reference proteome</keyword>
<dbReference type="InterPro" id="IPR045103">
    <property type="entry name" value="RNF5/RNF185-like"/>
</dbReference>
<dbReference type="CDD" id="cd16534">
    <property type="entry name" value="RING-HC_RNF5-like"/>
    <property type="match status" value="1"/>
</dbReference>
<dbReference type="InterPro" id="IPR027370">
    <property type="entry name" value="Znf-RING_euk"/>
</dbReference>
<feature type="compositionally biased region" description="Basic and acidic residues" evidence="12">
    <location>
        <begin position="167"/>
        <end position="179"/>
    </location>
</feature>
<accession>A0AAW1XZH5</accession>
<keyword evidence="7 11" id="KW-0833">Ubl conjugation pathway</keyword>
<evidence type="ECO:0000256" key="9">
    <source>
        <dbReference type="ARBA" id="ARBA00023136"/>
    </source>
</evidence>
<keyword evidence="11" id="KW-0256">Endoplasmic reticulum</keyword>